<reference evidence="1 2" key="1">
    <citation type="journal article" date="2022" name="Hortic Res">
        <title>A haplotype resolved chromosomal level avocado genome allows analysis of novel avocado genes.</title>
        <authorList>
            <person name="Nath O."/>
            <person name="Fletcher S.J."/>
            <person name="Hayward A."/>
            <person name="Shaw L.M."/>
            <person name="Masouleh A.K."/>
            <person name="Furtado A."/>
            <person name="Henry R.J."/>
            <person name="Mitter N."/>
        </authorList>
    </citation>
    <scope>NUCLEOTIDE SEQUENCE [LARGE SCALE GENOMIC DNA]</scope>
    <source>
        <strain evidence="2">cv. Hass</strain>
    </source>
</reference>
<name>A0ACC2MQ41_PERAE</name>
<gene>
    <name evidence="1" type="ORF">MRB53_000776</name>
</gene>
<protein>
    <submittedName>
        <fullName evidence="1">Uncharacterized protein</fullName>
    </submittedName>
</protein>
<organism evidence="1 2">
    <name type="scientific">Persea americana</name>
    <name type="common">Avocado</name>
    <dbReference type="NCBI Taxonomy" id="3435"/>
    <lineage>
        <taxon>Eukaryota</taxon>
        <taxon>Viridiplantae</taxon>
        <taxon>Streptophyta</taxon>
        <taxon>Embryophyta</taxon>
        <taxon>Tracheophyta</taxon>
        <taxon>Spermatophyta</taxon>
        <taxon>Magnoliopsida</taxon>
        <taxon>Magnoliidae</taxon>
        <taxon>Laurales</taxon>
        <taxon>Lauraceae</taxon>
        <taxon>Persea</taxon>
    </lineage>
</organism>
<keyword evidence="2" id="KW-1185">Reference proteome</keyword>
<proteinExistence type="predicted"/>
<comment type="caution">
    <text evidence="1">The sequence shown here is derived from an EMBL/GenBank/DDBJ whole genome shotgun (WGS) entry which is preliminary data.</text>
</comment>
<accession>A0ACC2MQ41</accession>
<evidence type="ECO:0000313" key="1">
    <source>
        <dbReference type="EMBL" id="KAJ8647753.1"/>
    </source>
</evidence>
<dbReference type="Proteomes" id="UP001234297">
    <property type="component" value="Chromosome 1"/>
</dbReference>
<dbReference type="EMBL" id="CM056809">
    <property type="protein sequence ID" value="KAJ8647753.1"/>
    <property type="molecule type" value="Genomic_DNA"/>
</dbReference>
<evidence type="ECO:0000313" key="2">
    <source>
        <dbReference type="Proteomes" id="UP001234297"/>
    </source>
</evidence>
<sequence>MASLNEHHHVAMILFFLLLLMSSSSYARLLNGFHGPHSHLQDFAATEPSLNLELPGESSHETLKTQPTYDLPHDLSCNMKTTQNSVAEVSPAQELGQQYTSLWLNFLPRGVVPSSGPSRRTNKING</sequence>